<accession>A0ABM8SP63</accession>
<organism evidence="1 2">
    <name type="scientific">Paraburkholderia aspalathi</name>
    <dbReference type="NCBI Taxonomy" id="1324617"/>
    <lineage>
        <taxon>Bacteria</taxon>
        <taxon>Pseudomonadati</taxon>
        <taxon>Pseudomonadota</taxon>
        <taxon>Betaproteobacteria</taxon>
        <taxon>Burkholderiales</taxon>
        <taxon>Burkholderiaceae</taxon>
        <taxon>Paraburkholderia</taxon>
    </lineage>
</organism>
<dbReference type="Proteomes" id="UP000674425">
    <property type="component" value="Unassembled WGS sequence"/>
</dbReference>
<reference evidence="1 2" key="1">
    <citation type="submission" date="2021-02" db="EMBL/GenBank/DDBJ databases">
        <authorList>
            <person name="Vanwijnsberghe S."/>
        </authorList>
    </citation>
    <scope>NUCLEOTIDE SEQUENCE [LARGE SCALE GENOMIC DNA]</scope>
    <source>
        <strain evidence="1 2">R-69658</strain>
    </source>
</reference>
<evidence type="ECO:0000313" key="1">
    <source>
        <dbReference type="EMBL" id="CAE6823604.1"/>
    </source>
</evidence>
<proteinExistence type="predicted"/>
<evidence type="ECO:0008006" key="3">
    <source>
        <dbReference type="Google" id="ProtNLM"/>
    </source>
</evidence>
<gene>
    <name evidence="1" type="ORF">R69658_05963</name>
</gene>
<evidence type="ECO:0000313" key="2">
    <source>
        <dbReference type="Proteomes" id="UP000674425"/>
    </source>
</evidence>
<dbReference type="EMBL" id="CAJNAU010000076">
    <property type="protein sequence ID" value="CAE6823604.1"/>
    <property type="molecule type" value="Genomic_DNA"/>
</dbReference>
<comment type="caution">
    <text evidence="1">The sequence shown here is derived from an EMBL/GenBank/DDBJ whole genome shotgun (WGS) entry which is preliminary data.</text>
</comment>
<dbReference type="InterPro" id="IPR024392">
    <property type="entry name" value="DUF2688"/>
</dbReference>
<keyword evidence="2" id="KW-1185">Reference proteome</keyword>
<dbReference type="RefSeq" id="WP_200621200.1">
    <property type="nucleotide sequence ID" value="NZ_CAJNAU010000076.1"/>
</dbReference>
<protein>
    <recommendedName>
        <fullName evidence="3">Protein kleB</fullName>
    </recommendedName>
</protein>
<name>A0ABM8SP63_9BURK</name>
<sequence length="68" mass="7340">MPRGKIEIVTTNCKRCGRSISTLSRSIVGADALKAELGEICGSCITPEEDRRILEATMKAALEQCLNS</sequence>
<dbReference type="Pfam" id="PF10892">
    <property type="entry name" value="DUF2688"/>
    <property type="match status" value="1"/>
</dbReference>